<dbReference type="InterPro" id="IPR001647">
    <property type="entry name" value="HTH_TetR"/>
</dbReference>
<evidence type="ECO:0000313" key="4">
    <source>
        <dbReference type="Proteomes" id="UP001165583"/>
    </source>
</evidence>
<dbReference type="RefSeq" id="WP_260045951.1">
    <property type="nucleotide sequence ID" value="NZ_JANZXA010000005.1"/>
</dbReference>
<dbReference type="EMBL" id="JANZXA010000005">
    <property type="protein sequence ID" value="MCT2399853.1"/>
    <property type="molecule type" value="Genomic_DNA"/>
</dbReference>
<dbReference type="SUPFAM" id="SSF46689">
    <property type="entry name" value="Homeodomain-like"/>
    <property type="match status" value="1"/>
</dbReference>
<dbReference type="Proteomes" id="UP001165583">
    <property type="component" value="Unassembled WGS sequence"/>
</dbReference>
<keyword evidence="4" id="KW-1185">Reference proteome</keyword>
<dbReference type="InterPro" id="IPR009057">
    <property type="entry name" value="Homeodomain-like_sf"/>
</dbReference>
<evidence type="ECO:0000313" key="3">
    <source>
        <dbReference type="EMBL" id="MCT2399853.1"/>
    </source>
</evidence>
<dbReference type="Pfam" id="PF00440">
    <property type="entry name" value="TetR_N"/>
    <property type="match status" value="1"/>
</dbReference>
<sequence length="190" mass="21235">MQQTKDERLDAALLKVMGDGGPLNHDRVAEEAGVSRRTVYRRFVDQEALRARIWTLLTPEGAMPDDLDALLGHGLRDKFRAFDERAVAMTMAMSSVEGRAMRNERKAERVAAYSEMFSDAVEGLNAEDARQAIAAMQLLCSGFAWREMRDQWDLDADGIARASVWAIRALLDDLKSRDGRSLDAPLPAPR</sequence>
<evidence type="ECO:0000256" key="1">
    <source>
        <dbReference type="ARBA" id="ARBA00023125"/>
    </source>
</evidence>
<gene>
    <name evidence="3" type="ORF">NZK81_09850</name>
</gene>
<protein>
    <submittedName>
        <fullName evidence="3">TetR/AcrR family transcriptional regulator</fullName>
    </submittedName>
</protein>
<accession>A0ABT2I5I0</accession>
<dbReference type="Gene3D" id="1.10.357.10">
    <property type="entry name" value="Tetracycline Repressor, domain 2"/>
    <property type="match status" value="1"/>
</dbReference>
<organism evidence="3 4">
    <name type="scientific">Novosphingobium mangrovi</name>
    <name type="common">ex Huang et al. 2023</name>
    <dbReference type="NCBI Taxonomy" id="2976432"/>
    <lineage>
        <taxon>Bacteria</taxon>
        <taxon>Pseudomonadati</taxon>
        <taxon>Pseudomonadota</taxon>
        <taxon>Alphaproteobacteria</taxon>
        <taxon>Sphingomonadales</taxon>
        <taxon>Sphingomonadaceae</taxon>
        <taxon>Novosphingobium</taxon>
    </lineage>
</organism>
<reference evidence="3" key="1">
    <citation type="submission" date="2022-09" db="EMBL/GenBank/DDBJ databases">
        <title>Novosphingobium sp. Nov., a polycyclic aromatic hydrocarbon-degrading bacterium isolated form mangrove sediments in HongKong.</title>
        <authorList>
            <person name="Hu Z."/>
        </authorList>
    </citation>
    <scope>NUCLEOTIDE SEQUENCE</scope>
    <source>
        <strain evidence="3">HK4-1</strain>
    </source>
</reference>
<feature type="domain" description="HTH tetR-type" evidence="2">
    <location>
        <begin position="26"/>
        <end position="52"/>
    </location>
</feature>
<comment type="caution">
    <text evidence="3">The sequence shown here is derived from an EMBL/GenBank/DDBJ whole genome shotgun (WGS) entry which is preliminary data.</text>
</comment>
<evidence type="ECO:0000259" key="2">
    <source>
        <dbReference type="Pfam" id="PF00440"/>
    </source>
</evidence>
<keyword evidence="1" id="KW-0238">DNA-binding</keyword>
<name>A0ABT2I5I0_9SPHN</name>
<proteinExistence type="predicted"/>